<gene>
    <name evidence="6" type="ORF">BG36_03165</name>
    <name evidence="7" type="ORF">DES43_10949</name>
</gene>
<dbReference type="Pfam" id="PF00293">
    <property type="entry name" value="NUDIX"/>
    <property type="match status" value="1"/>
</dbReference>
<dbReference type="InterPro" id="IPR020084">
    <property type="entry name" value="NUDIX_hydrolase_CS"/>
</dbReference>
<keyword evidence="4" id="KW-0460">Magnesium</keyword>
<dbReference type="STRING" id="69279.BG36_03165"/>
<evidence type="ECO:0000256" key="4">
    <source>
        <dbReference type="ARBA" id="ARBA00022842"/>
    </source>
</evidence>
<evidence type="ECO:0000313" key="9">
    <source>
        <dbReference type="Proteomes" id="UP000294958"/>
    </source>
</evidence>
<dbReference type="CDD" id="cd04666">
    <property type="entry name" value="NUDIX_DIPP2_like_Nudt4"/>
    <property type="match status" value="1"/>
</dbReference>
<keyword evidence="9" id="KW-1185">Reference proteome</keyword>
<dbReference type="InterPro" id="IPR047198">
    <property type="entry name" value="DDP-like_NUDIX"/>
</dbReference>
<evidence type="ECO:0000259" key="5">
    <source>
        <dbReference type="PROSITE" id="PS51462"/>
    </source>
</evidence>
<keyword evidence="2" id="KW-0479">Metal-binding</keyword>
<evidence type="ECO:0000313" key="6">
    <source>
        <dbReference type="EMBL" id="EXL08822.1"/>
    </source>
</evidence>
<dbReference type="EMBL" id="JENY01000011">
    <property type="protein sequence ID" value="EXL08822.1"/>
    <property type="molecule type" value="Genomic_DNA"/>
</dbReference>
<dbReference type="PATRIC" id="fig|69279.3.peg.2035"/>
<evidence type="ECO:0000313" key="7">
    <source>
        <dbReference type="EMBL" id="TDR35414.1"/>
    </source>
</evidence>
<comment type="caution">
    <text evidence="6">The sequence shown here is derived from an EMBL/GenBank/DDBJ whole genome shotgun (WGS) entry which is preliminary data.</text>
</comment>
<dbReference type="PANTHER" id="PTHR12629:SF0">
    <property type="entry name" value="DIPHOSPHOINOSITOL-POLYPHOSPHATE DIPHOSPHATASE"/>
    <property type="match status" value="1"/>
</dbReference>
<proteinExistence type="predicted"/>
<reference evidence="7 9" key="2">
    <citation type="submission" date="2019-03" db="EMBL/GenBank/DDBJ databases">
        <title>Genomic Encyclopedia of Type Strains, Phase IV (KMG-IV): sequencing the most valuable type-strain genomes for metagenomic binning, comparative biology and taxonomic classification.</title>
        <authorList>
            <person name="Goeker M."/>
        </authorList>
    </citation>
    <scope>NUCLEOTIDE SEQUENCE [LARGE SCALE GENOMIC DNA]</scope>
    <source>
        <strain evidence="7 9">DSM 11603</strain>
    </source>
</reference>
<comment type="cofactor">
    <cofactor evidence="1">
        <name>Mg(2+)</name>
        <dbReference type="ChEBI" id="CHEBI:18420"/>
    </cofactor>
</comment>
<dbReference type="InterPro" id="IPR015797">
    <property type="entry name" value="NUDIX_hydrolase-like_dom_sf"/>
</dbReference>
<dbReference type="eggNOG" id="COG0494">
    <property type="taxonomic scope" value="Bacteria"/>
</dbReference>
<name>A0A011TXC0_9HYPH</name>
<dbReference type="InterPro" id="IPR000086">
    <property type="entry name" value="NUDIX_hydrolase_dom"/>
</dbReference>
<dbReference type="PROSITE" id="PS51462">
    <property type="entry name" value="NUDIX"/>
    <property type="match status" value="1"/>
</dbReference>
<dbReference type="EMBL" id="SNZF01000009">
    <property type="protein sequence ID" value="TDR35414.1"/>
    <property type="molecule type" value="Genomic_DNA"/>
</dbReference>
<dbReference type="AlphaFoldDB" id="A0A011TXC0"/>
<dbReference type="GO" id="GO:0046872">
    <property type="term" value="F:metal ion binding"/>
    <property type="evidence" value="ECO:0007669"/>
    <property type="project" value="UniProtKB-KW"/>
</dbReference>
<evidence type="ECO:0000256" key="2">
    <source>
        <dbReference type="ARBA" id="ARBA00022723"/>
    </source>
</evidence>
<dbReference type="RefSeq" id="WP_133675019.1">
    <property type="nucleotide sequence ID" value="NZ_KK073885.1"/>
</dbReference>
<evidence type="ECO:0000256" key="1">
    <source>
        <dbReference type="ARBA" id="ARBA00001946"/>
    </source>
</evidence>
<dbReference type="GO" id="GO:0016462">
    <property type="term" value="F:pyrophosphatase activity"/>
    <property type="evidence" value="ECO:0007669"/>
    <property type="project" value="InterPro"/>
</dbReference>
<dbReference type="Gene3D" id="3.90.79.10">
    <property type="entry name" value="Nucleoside Triphosphate Pyrophosphohydrolase"/>
    <property type="match status" value="1"/>
</dbReference>
<evidence type="ECO:0000313" key="8">
    <source>
        <dbReference type="Proteomes" id="UP000019849"/>
    </source>
</evidence>
<dbReference type="PROSITE" id="PS00893">
    <property type="entry name" value="NUDIX_BOX"/>
    <property type="match status" value="1"/>
</dbReference>
<dbReference type="PANTHER" id="PTHR12629">
    <property type="entry name" value="DIPHOSPHOINOSITOL POLYPHOSPHATE PHOSPHOHYDROLASE"/>
    <property type="match status" value="1"/>
</dbReference>
<feature type="domain" description="Nudix hydrolase" evidence="5">
    <location>
        <begin position="23"/>
        <end position="155"/>
    </location>
</feature>
<dbReference type="Proteomes" id="UP000019849">
    <property type="component" value="Unassembled WGS sequence"/>
</dbReference>
<dbReference type="Proteomes" id="UP000294958">
    <property type="component" value="Unassembled WGS sequence"/>
</dbReference>
<keyword evidence="3 6" id="KW-0378">Hydrolase</keyword>
<dbReference type="SUPFAM" id="SSF55811">
    <property type="entry name" value="Nudix"/>
    <property type="match status" value="1"/>
</dbReference>
<accession>A0A011TXC0</accession>
<sequence>MLTGPHSHAHLAERVRKLFGTVPCRLQVAALPWRELDGNVEIMLITSRGTGRWVLPKGWPEAREPLCEAAAREAGEEAGISGRVSTLEAGRYFYAKAMTGGHDVPCEVFVFPLLVESVSDHWKESRQRIRRWMKGSDAQREVAESDLAEIIGHFCLSRQNQGPNKPCTEAPDNSRPARL</sequence>
<reference evidence="6 8" key="1">
    <citation type="submission" date="2014-02" db="EMBL/GenBank/DDBJ databases">
        <title>Aquamicrobium defluvii Genome sequencing.</title>
        <authorList>
            <person name="Wang X."/>
        </authorList>
    </citation>
    <scope>NUCLEOTIDE SEQUENCE [LARGE SCALE GENOMIC DNA]</scope>
    <source>
        <strain evidence="6 8">W13Z1</strain>
    </source>
</reference>
<evidence type="ECO:0000256" key="3">
    <source>
        <dbReference type="ARBA" id="ARBA00022801"/>
    </source>
</evidence>
<dbReference type="GO" id="GO:0005737">
    <property type="term" value="C:cytoplasm"/>
    <property type="evidence" value="ECO:0007669"/>
    <property type="project" value="TreeGrafter"/>
</dbReference>
<protein>
    <submittedName>
        <fullName evidence="7">NUDIX domain-containing protein</fullName>
    </submittedName>
    <submittedName>
        <fullName evidence="6">NUDIX hydrolase</fullName>
    </submittedName>
</protein>
<organism evidence="6 8">
    <name type="scientific">Aquamicrobium defluvii</name>
    <dbReference type="NCBI Taxonomy" id="69279"/>
    <lineage>
        <taxon>Bacteria</taxon>
        <taxon>Pseudomonadati</taxon>
        <taxon>Pseudomonadota</taxon>
        <taxon>Alphaproteobacteria</taxon>
        <taxon>Hyphomicrobiales</taxon>
        <taxon>Phyllobacteriaceae</taxon>
        <taxon>Aquamicrobium</taxon>
    </lineage>
</organism>
<dbReference type="OrthoDB" id="7066910at2"/>
<dbReference type="HOGENOM" id="CLU_037162_8_1_5"/>